<feature type="chain" id="PRO_5039951105" evidence="1">
    <location>
        <begin position="18"/>
        <end position="65"/>
    </location>
</feature>
<protein>
    <submittedName>
        <fullName evidence="2">Uncharacterized protein</fullName>
    </submittedName>
</protein>
<reference evidence="2" key="1">
    <citation type="submission" date="2023-03" db="UniProtKB">
        <authorList>
            <consortium name="EnsemblPlants"/>
        </authorList>
    </citation>
    <scope>IDENTIFICATION</scope>
</reference>
<dbReference type="AlphaFoldDB" id="A0A9I9EED4"/>
<proteinExistence type="predicted"/>
<evidence type="ECO:0000313" key="2">
    <source>
        <dbReference type="EnsemblPlants" id="MELO3C032602.2.1"/>
    </source>
</evidence>
<feature type="signal peptide" evidence="1">
    <location>
        <begin position="1"/>
        <end position="17"/>
    </location>
</feature>
<name>A0A9I9EED4_CUCME</name>
<sequence>MAMAIFLLSASFWFSHRRFDLAAESESVYMLFARSDDLSIRKDCWMSLWLNSKFKELSEKKWWRI</sequence>
<organism evidence="2">
    <name type="scientific">Cucumis melo</name>
    <name type="common">Muskmelon</name>
    <dbReference type="NCBI Taxonomy" id="3656"/>
    <lineage>
        <taxon>Eukaryota</taxon>
        <taxon>Viridiplantae</taxon>
        <taxon>Streptophyta</taxon>
        <taxon>Embryophyta</taxon>
        <taxon>Tracheophyta</taxon>
        <taxon>Spermatophyta</taxon>
        <taxon>Magnoliopsida</taxon>
        <taxon>eudicotyledons</taxon>
        <taxon>Gunneridae</taxon>
        <taxon>Pentapetalae</taxon>
        <taxon>rosids</taxon>
        <taxon>fabids</taxon>
        <taxon>Cucurbitales</taxon>
        <taxon>Cucurbitaceae</taxon>
        <taxon>Benincaseae</taxon>
        <taxon>Cucumis</taxon>
    </lineage>
</organism>
<evidence type="ECO:0000256" key="1">
    <source>
        <dbReference type="SAM" id="SignalP"/>
    </source>
</evidence>
<keyword evidence="1" id="KW-0732">Signal</keyword>
<accession>A0A9I9EED4</accession>
<dbReference type="EnsemblPlants" id="MELO3C032602.2.1">
    <property type="protein sequence ID" value="MELO3C032602.2.1"/>
    <property type="gene ID" value="MELO3C032602.2"/>
</dbReference>
<dbReference type="Gramene" id="MELO3C032602.2.1">
    <property type="protein sequence ID" value="MELO3C032602.2.1"/>
    <property type="gene ID" value="MELO3C032602.2"/>
</dbReference>